<sequence length="365" mass="41287">MTFYIILIAFFSLFGTAESVAKTIFLSSSGNDADSGADEEHPVLTLHRAKQLCASSCDPSFEILLKGGETFTYFKAVTVTLYNSDETTFAFVWDIDKPLKISTYGSEDKARLSGAGYFHHSGGPGQAILIVEPSSKDVLIENLLFEMWELGTIMTFNTENVHIRNVKIDKVGPYYFPEEQTSGIFCAGVLYPKNSTRILIEDVVMTNCHNNYEQVGELHGFYCTRLNHSEIRNCFLQNISGSPFKFRRKDANNCYIHGNQCYYTGVSTQTPNQVQFGFLRYSGDPGGNCPYALTFENNIFHYPYCWIGKEDPQTCMAVRSTISNVDSCGSDASENPDRVRWINNDFEFHWKMSKYWTGPDVNKDE</sequence>
<evidence type="ECO:0008006" key="3">
    <source>
        <dbReference type="Google" id="ProtNLM"/>
    </source>
</evidence>
<dbReference type="Proteomes" id="UP000319143">
    <property type="component" value="Unassembled WGS sequence"/>
</dbReference>
<name>A0A5C6DC83_9BACT</name>
<dbReference type="AlphaFoldDB" id="A0A5C6DC83"/>
<dbReference type="Gene3D" id="2.160.20.10">
    <property type="entry name" value="Single-stranded right-handed beta-helix, Pectin lyase-like"/>
    <property type="match status" value="1"/>
</dbReference>
<dbReference type="OrthoDB" id="5716571at2"/>
<organism evidence="1 2">
    <name type="scientific">Novipirellula artificiosorum</name>
    <dbReference type="NCBI Taxonomy" id="2528016"/>
    <lineage>
        <taxon>Bacteria</taxon>
        <taxon>Pseudomonadati</taxon>
        <taxon>Planctomycetota</taxon>
        <taxon>Planctomycetia</taxon>
        <taxon>Pirellulales</taxon>
        <taxon>Pirellulaceae</taxon>
        <taxon>Novipirellula</taxon>
    </lineage>
</organism>
<accession>A0A5C6DC83</accession>
<dbReference type="InterPro" id="IPR011050">
    <property type="entry name" value="Pectin_lyase_fold/virulence"/>
</dbReference>
<dbReference type="SUPFAM" id="SSF51126">
    <property type="entry name" value="Pectin lyase-like"/>
    <property type="match status" value="1"/>
</dbReference>
<comment type="caution">
    <text evidence="1">The sequence shown here is derived from an EMBL/GenBank/DDBJ whole genome shotgun (WGS) entry which is preliminary data.</text>
</comment>
<reference evidence="1 2" key="1">
    <citation type="submission" date="2019-02" db="EMBL/GenBank/DDBJ databases">
        <title>Deep-cultivation of Planctomycetes and their phenomic and genomic characterization uncovers novel biology.</title>
        <authorList>
            <person name="Wiegand S."/>
            <person name="Jogler M."/>
            <person name="Boedeker C."/>
            <person name="Pinto D."/>
            <person name="Vollmers J."/>
            <person name="Rivas-Marin E."/>
            <person name="Kohn T."/>
            <person name="Peeters S.H."/>
            <person name="Heuer A."/>
            <person name="Rast P."/>
            <person name="Oberbeckmann S."/>
            <person name="Bunk B."/>
            <person name="Jeske O."/>
            <person name="Meyerdierks A."/>
            <person name="Storesund J.E."/>
            <person name="Kallscheuer N."/>
            <person name="Luecker S."/>
            <person name="Lage O.M."/>
            <person name="Pohl T."/>
            <person name="Merkel B.J."/>
            <person name="Hornburger P."/>
            <person name="Mueller R.-W."/>
            <person name="Bruemmer F."/>
            <person name="Labrenz M."/>
            <person name="Spormann A.M."/>
            <person name="Op Den Camp H."/>
            <person name="Overmann J."/>
            <person name="Amann R."/>
            <person name="Jetten M.S.M."/>
            <person name="Mascher T."/>
            <person name="Medema M.H."/>
            <person name="Devos D.P."/>
            <person name="Kaster A.-K."/>
            <person name="Ovreas L."/>
            <person name="Rohde M."/>
            <person name="Galperin M.Y."/>
            <person name="Jogler C."/>
        </authorList>
    </citation>
    <scope>NUCLEOTIDE SEQUENCE [LARGE SCALE GENOMIC DNA]</scope>
    <source>
        <strain evidence="1 2">Poly41</strain>
    </source>
</reference>
<proteinExistence type="predicted"/>
<dbReference type="RefSeq" id="WP_146529898.1">
    <property type="nucleotide sequence ID" value="NZ_SJPV01000011.1"/>
</dbReference>
<protein>
    <recommendedName>
        <fullName evidence="3">Right handed beta helix domain-containing protein</fullName>
    </recommendedName>
</protein>
<keyword evidence="2" id="KW-1185">Reference proteome</keyword>
<dbReference type="InterPro" id="IPR012334">
    <property type="entry name" value="Pectin_lyas_fold"/>
</dbReference>
<evidence type="ECO:0000313" key="1">
    <source>
        <dbReference type="EMBL" id="TWU32826.1"/>
    </source>
</evidence>
<gene>
    <name evidence="1" type="ORF">Poly41_52030</name>
</gene>
<dbReference type="EMBL" id="SJPV01000011">
    <property type="protein sequence ID" value="TWU32826.1"/>
    <property type="molecule type" value="Genomic_DNA"/>
</dbReference>
<evidence type="ECO:0000313" key="2">
    <source>
        <dbReference type="Proteomes" id="UP000319143"/>
    </source>
</evidence>